<evidence type="ECO:0000256" key="2">
    <source>
        <dbReference type="ARBA" id="ARBA00023186"/>
    </source>
</evidence>
<comment type="subcellular location">
    <subcellularLocation>
        <location evidence="3">Cytoplasm</location>
    </subcellularLocation>
</comment>
<keyword evidence="8" id="KW-1185">Reference proteome</keyword>
<dbReference type="NCBIfam" id="NF010738">
    <property type="entry name" value="PRK14140.1"/>
    <property type="match status" value="1"/>
</dbReference>
<evidence type="ECO:0000313" key="7">
    <source>
        <dbReference type="EMBL" id="MBC5667010.1"/>
    </source>
</evidence>
<dbReference type="Gene3D" id="3.90.20.20">
    <property type="match status" value="1"/>
</dbReference>
<proteinExistence type="inferred from homology"/>
<dbReference type="SUPFAM" id="SSF58014">
    <property type="entry name" value="Coiled-coil domain of nucleotide exchange factor GrpE"/>
    <property type="match status" value="1"/>
</dbReference>
<dbReference type="InterPro" id="IPR013805">
    <property type="entry name" value="GrpE_CC"/>
</dbReference>
<organism evidence="7 8">
    <name type="scientific">Eubacterium segne</name>
    <dbReference type="NCBI Taxonomy" id="2763045"/>
    <lineage>
        <taxon>Bacteria</taxon>
        <taxon>Bacillati</taxon>
        <taxon>Bacillota</taxon>
        <taxon>Clostridia</taxon>
        <taxon>Eubacteriales</taxon>
        <taxon>Eubacteriaceae</taxon>
        <taxon>Eubacterium</taxon>
    </lineage>
</organism>
<dbReference type="PANTHER" id="PTHR21237">
    <property type="entry name" value="GRPE PROTEIN"/>
    <property type="match status" value="1"/>
</dbReference>
<dbReference type="SUPFAM" id="SSF51064">
    <property type="entry name" value="Head domain of nucleotide exchange factor GrpE"/>
    <property type="match status" value="1"/>
</dbReference>
<evidence type="ECO:0000313" key="8">
    <source>
        <dbReference type="Proteomes" id="UP000597877"/>
    </source>
</evidence>
<comment type="subunit">
    <text evidence="3">Homodimer.</text>
</comment>
<comment type="function">
    <text evidence="3 4">Participates actively in the response to hyperosmotic and heat shock by preventing the aggregation of stress-denatured proteins, in association with DnaK and GrpE. It is the nucleotide exchange factor for DnaK and may function as a thermosensor. Unfolded proteins bind initially to DnaJ; upon interaction with the DnaJ-bound protein, DnaK hydrolyzes its bound ATP, resulting in the formation of a stable complex. GrpE releases ADP from DnaK; ATP binding to DnaK triggers the release of the substrate protein, thus completing the reaction cycle. Several rounds of ATP-dependent interactions between DnaJ, DnaK and GrpE are required for fully efficient folding.</text>
</comment>
<gene>
    <name evidence="3 7" type="primary">grpE</name>
    <name evidence="7" type="ORF">H8S00_03260</name>
</gene>
<evidence type="ECO:0000256" key="3">
    <source>
        <dbReference type="HAMAP-Rule" id="MF_01151"/>
    </source>
</evidence>
<protein>
    <recommendedName>
        <fullName evidence="3 4">Protein GrpE</fullName>
    </recommendedName>
    <alternativeName>
        <fullName evidence="3">HSP-70 cofactor</fullName>
    </alternativeName>
</protein>
<dbReference type="InterPro" id="IPR000740">
    <property type="entry name" value="GrpE"/>
</dbReference>
<dbReference type="HAMAP" id="MF_01151">
    <property type="entry name" value="GrpE"/>
    <property type="match status" value="1"/>
</dbReference>
<evidence type="ECO:0000256" key="6">
    <source>
        <dbReference type="SAM" id="MobiDB-lite"/>
    </source>
</evidence>
<dbReference type="PRINTS" id="PR00773">
    <property type="entry name" value="GRPEPROTEIN"/>
</dbReference>
<accession>A0ABR7F084</accession>
<keyword evidence="2 3" id="KW-0143">Chaperone</keyword>
<keyword evidence="3 4" id="KW-0346">Stress response</keyword>
<keyword evidence="3" id="KW-0963">Cytoplasm</keyword>
<evidence type="ECO:0000256" key="5">
    <source>
        <dbReference type="RuleBase" id="RU004478"/>
    </source>
</evidence>
<feature type="compositionally biased region" description="Basic residues" evidence="6">
    <location>
        <begin position="59"/>
        <end position="69"/>
    </location>
</feature>
<evidence type="ECO:0000256" key="4">
    <source>
        <dbReference type="RuleBase" id="RU000639"/>
    </source>
</evidence>
<dbReference type="RefSeq" id="WP_118588935.1">
    <property type="nucleotide sequence ID" value="NZ_JACOOZ010000002.1"/>
</dbReference>
<feature type="compositionally biased region" description="Basic and acidic residues" evidence="6">
    <location>
        <begin position="1"/>
        <end position="58"/>
    </location>
</feature>
<comment type="similarity">
    <text evidence="1 3 5">Belongs to the GrpE family.</text>
</comment>
<comment type="caution">
    <text evidence="7">The sequence shown here is derived from an EMBL/GenBank/DDBJ whole genome shotgun (WGS) entry which is preliminary data.</text>
</comment>
<dbReference type="Pfam" id="PF01025">
    <property type="entry name" value="GrpE"/>
    <property type="match status" value="1"/>
</dbReference>
<feature type="region of interest" description="Disordered" evidence="6">
    <location>
        <begin position="1"/>
        <end position="74"/>
    </location>
</feature>
<dbReference type="Proteomes" id="UP000597877">
    <property type="component" value="Unassembled WGS sequence"/>
</dbReference>
<sequence>MQKENKDLDENLEKDVANEETTEKVKEESKKEEKSQDAKSQDVAEEKQEASDKNENPDKKKKRGLKKKDKKDQQIEELNDKYQRLFAEFQNFRSRSEKEKAAMFETGAKSIIEKILPIVDNFERGVAALSEEDLESPVGQGMNLIYKQLLSTLDEMGVTAIEAEGKEFDSDLHNAVMHEENDELGENIVSQELQKGYKYRDTVIRHSMVKVAN</sequence>
<dbReference type="CDD" id="cd00446">
    <property type="entry name" value="GrpE"/>
    <property type="match status" value="1"/>
</dbReference>
<dbReference type="Gene3D" id="2.30.22.10">
    <property type="entry name" value="Head domain of nucleotide exchange factor GrpE"/>
    <property type="match status" value="1"/>
</dbReference>
<name>A0ABR7F084_9FIRM</name>
<evidence type="ECO:0000256" key="1">
    <source>
        <dbReference type="ARBA" id="ARBA00009054"/>
    </source>
</evidence>
<dbReference type="PANTHER" id="PTHR21237:SF23">
    <property type="entry name" value="GRPE PROTEIN HOMOLOG, MITOCHONDRIAL"/>
    <property type="match status" value="1"/>
</dbReference>
<reference evidence="7 8" key="1">
    <citation type="submission" date="2020-08" db="EMBL/GenBank/DDBJ databases">
        <title>Genome public.</title>
        <authorList>
            <person name="Liu C."/>
            <person name="Sun Q."/>
        </authorList>
    </citation>
    <scope>NUCLEOTIDE SEQUENCE [LARGE SCALE GENOMIC DNA]</scope>
    <source>
        <strain evidence="7 8">BX4</strain>
    </source>
</reference>
<dbReference type="PROSITE" id="PS01071">
    <property type="entry name" value="GRPE"/>
    <property type="match status" value="1"/>
</dbReference>
<dbReference type="EMBL" id="JACOOZ010000002">
    <property type="protein sequence ID" value="MBC5667010.1"/>
    <property type="molecule type" value="Genomic_DNA"/>
</dbReference>
<dbReference type="InterPro" id="IPR009012">
    <property type="entry name" value="GrpE_head"/>
</dbReference>